<name>A0A4Z0MKJ7_9BACT</name>
<dbReference type="PROSITE" id="PS51724">
    <property type="entry name" value="SPOR"/>
    <property type="match status" value="1"/>
</dbReference>
<dbReference type="Pfam" id="PF18174">
    <property type="entry name" value="HU-CCDC81_bac_1"/>
    <property type="match status" value="1"/>
</dbReference>
<dbReference type="OrthoDB" id="653949at2"/>
<dbReference type="Pfam" id="PF05036">
    <property type="entry name" value="SPOR"/>
    <property type="match status" value="1"/>
</dbReference>
<dbReference type="InterPro" id="IPR007730">
    <property type="entry name" value="SPOR-like_dom"/>
</dbReference>
<evidence type="ECO:0000259" key="2">
    <source>
        <dbReference type="PROSITE" id="PS51724"/>
    </source>
</evidence>
<feature type="domain" description="SPOR" evidence="2">
    <location>
        <begin position="316"/>
        <end position="394"/>
    </location>
</feature>
<dbReference type="SUPFAM" id="SSF110997">
    <property type="entry name" value="Sporulation related repeat"/>
    <property type="match status" value="1"/>
</dbReference>
<evidence type="ECO:0000313" key="3">
    <source>
        <dbReference type="EMBL" id="TGD80362.1"/>
    </source>
</evidence>
<proteinExistence type="predicted"/>
<accession>A0A4Z0MKJ7</accession>
<feature type="region of interest" description="Disordered" evidence="1">
    <location>
        <begin position="278"/>
        <end position="303"/>
    </location>
</feature>
<protein>
    <recommendedName>
        <fullName evidence="2">SPOR domain-containing protein</fullName>
    </recommendedName>
</protein>
<keyword evidence="4" id="KW-1185">Reference proteome</keyword>
<dbReference type="GO" id="GO:0042834">
    <property type="term" value="F:peptidoglycan binding"/>
    <property type="evidence" value="ECO:0007669"/>
    <property type="project" value="InterPro"/>
</dbReference>
<gene>
    <name evidence="3" type="ORF">EU557_10995</name>
</gene>
<dbReference type="InterPro" id="IPR036680">
    <property type="entry name" value="SPOR-like_sf"/>
</dbReference>
<dbReference type="InterPro" id="IPR041268">
    <property type="entry name" value="HU-CCDC81_bac_2"/>
</dbReference>
<dbReference type="InterPro" id="IPR040495">
    <property type="entry name" value="HU-CCDC81_bac_1"/>
</dbReference>
<dbReference type="AlphaFoldDB" id="A0A4Z0MKJ7"/>
<reference evidence="3 4" key="1">
    <citation type="submission" date="2019-04" db="EMBL/GenBank/DDBJ databases">
        <authorList>
            <person name="Feng G."/>
            <person name="Zhang J."/>
            <person name="Zhu H."/>
        </authorList>
    </citation>
    <scope>NUCLEOTIDE SEQUENCE [LARGE SCALE GENOMIC DNA]</scope>
    <source>
        <strain evidence="3 4">JCM 19491</strain>
    </source>
</reference>
<dbReference type="Pfam" id="PF18175">
    <property type="entry name" value="HU-CCDC81_bac_2"/>
    <property type="match status" value="1"/>
</dbReference>
<evidence type="ECO:0000256" key="1">
    <source>
        <dbReference type="SAM" id="MobiDB-lite"/>
    </source>
</evidence>
<dbReference type="EMBL" id="SRKZ01000003">
    <property type="protein sequence ID" value="TGD80362.1"/>
    <property type="molecule type" value="Genomic_DNA"/>
</dbReference>
<dbReference type="Proteomes" id="UP000298284">
    <property type="component" value="Unassembled WGS sequence"/>
</dbReference>
<evidence type="ECO:0000313" key="4">
    <source>
        <dbReference type="Proteomes" id="UP000298284"/>
    </source>
</evidence>
<dbReference type="RefSeq" id="WP_135530517.1">
    <property type="nucleotide sequence ID" value="NZ_SRKZ01000003.1"/>
</dbReference>
<sequence>MQLSDHIRTLLRDHDCVIIPDFGGLIAEYEPARIHPVRHTLVPPAKRVAFNQSLTRNDGLLVDALSRQLEVSTAQARQLVREAVLRMQEELETGQRTELRGVGMFRRAAGRGLEFEYTGTQNLLSASYGLPELVSRPIRATDAIMARERPMPAPLLAASRSARVTRAFRVAAMALIAGLALSANYMTLDMLGYLPEGWQLSKATSVPSASEVQPPVMARQQAALASEISAPAPQPIREARVEAAPAEKVAPAVAPAVKPRVVAAPVVKKPVPVATVAGGQKAPVSKSAAKPKAKAPGWEKAAATNATTSSESATIKSRTGRYYIIAGSYTSLANAEKGRQALVRLGHPARVILPQAGSRQYKLSVADYADRTSADREAQAQRRRLGNSLWVLNY</sequence>
<dbReference type="Gene3D" id="3.30.70.1070">
    <property type="entry name" value="Sporulation related repeat"/>
    <property type="match status" value="1"/>
</dbReference>
<comment type="caution">
    <text evidence="3">The sequence shown here is derived from an EMBL/GenBank/DDBJ whole genome shotgun (WGS) entry which is preliminary data.</text>
</comment>
<organism evidence="3 4">
    <name type="scientific">Hymenobacter wooponensis</name>
    <dbReference type="NCBI Taxonomy" id="1525360"/>
    <lineage>
        <taxon>Bacteria</taxon>
        <taxon>Pseudomonadati</taxon>
        <taxon>Bacteroidota</taxon>
        <taxon>Cytophagia</taxon>
        <taxon>Cytophagales</taxon>
        <taxon>Hymenobacteraceae</taxon>
        <taxon>Hymenobacter</taxon>
    </lineage>
</organism>